<proteinExistence type="inferred from homology"/>
<dbReference type="SUPFAM" id="SSF81296">
    <property type="entry name" value="E set domains"/>
    <property type="match status" value="1"/>
</dbReference>
<comment type="caution">
    <text evidence="16">The sequence shown here is derived from an EMBL/GenBank/DDBJ whole genome shotgun (WGS) entry which is preliminary data.</text>
</comment>
<evidence type="ECO:0000256" key="10">
    <source>
        <dbReference type="ARBA" id="ARBA00032057"/>
    </source>
</evidence>
<dbReference type="PANTHER" id="PTHR43651">
    <property type="entry name" value="1,4-ALPHA-GLUCAN-BRANCHING ENZYME"/>
    <property type="match status" value="1"/>
</dbReference>
<name>A0ABN7YYZ4_9BURK</name>
<evidence type="ECO:0000256" key="14">
    <source>
        <dbReference type="SAM" id="MobiDB-lite"/>
    </source>
</evidence>
<dbReference type="Gene3D" id="3.20.20.80">
    <property type="entry name" value="Glycosidases"/>
    <property type="match status" value="1"/>
</dbReference>
<keyword evidence="7 13" id="KW-0378">Hydrolase</keyword>
<reference evidence="16 17" key="1">
    <citation type="submission" date="2021-08" db="EMBL/GenBank/DDBJ databases">
        <authorList>
            <person name="Peeters C."/>
        </authorList>
    </citation>
    <scope>NUCLEOTIDE SEQUENCE [LARGE SCALE GENOMIC DNA]</scope>
    <source>
        <strain evidence="16 17">LMG 21510</strain>
    </source>
</reference>
<dbReference type="Gene3D" id="2.60.40.10">
    <property type="entry name" value="Immunoglobulins"/>
    <property type="match status" value="1"/>
</dbReference>
<dbReference type="EC" id="3.2.1.141" evidence="4 13"/>
<dbReference type="SUPFAM" id="SSF51445">
    <property type="entry name" value="(Trans)glycosidases"/>
    <property type="match status" value="1"/>
</dbReference>
<dbReference type="Gene3D" id="1.10.10.760">
    <property type="entry name" value="E-set domains of sugar-utilizing enzymes"/>
    <property type="match status" value="1"/>
</dbReference>
<evidence type="ECO:0000259" key="15">
    <source>
        <dbReference type="SMART" id="SM00642"/>
    </source>
</evidence>
<protein>
    <recommendedName>
        <fullName evidence="5 13">Malto-oligosyltrehalose trehalohydrolase</fullName>
        <shortName evidence="13">MTHase</shortName>
        <ecNumber evidence="4 13">3.2.1.141</ecNumber>
    </recommendedName>
    <alternativeName>
        <fullName evidence="11 13">4-alpha-D-((1-&gt;4)-alpha-D-glucano)trehalose trehalohydrolase</fullName>
    </alternativeName>
    <alternativeName>
        <fullName evidence="10 13">Maltooligosyl trehalose trehalohydrolase</fullName>
    </alternativeName>
</protein>
<evidence type="ECO:0000313" key="16">
    <source>
        <dbReference type="EMBL" id="CAG9178944.1"/>
    </source>
</evidence>
<evidence type="ECO:0000256" key="4">
    <source>
        <dbReference type="ARBA" id="ARBA00012268"/>
    </source>
</evidence>
<dbReference type="Pfam" id="PF00128">
    <property type="entry name" value="Alpha-amylase"/>
    <property type="match status" value="1"/>
</dbReference>
<keyword evidence="6" id="KW-0963">Cytoplasm</keyword>
<feature type="domain" description="Glycosyl hydrolase family 13 catalytic" evidence="15">
    <location>
        <begin position="148"/>
        <end position="570"/>
    </location>
</feature>
<dbReference type="Pfam" id="PF11941">
    <property type="entry name" value="DUF3459"/>
    <property type="match status" value="1"/>
</dbReference>
<evidence type="ECO:0000256" key="6">
    <source>
        <dbReference type="ARBA" id="ARBA00022490"/>
    </source>
</evidence>
<evidence type="ECO:0000256" key="3">
    <source>
        <dbReference type="ARBA" id="ARBA00008061"/>
    </source>
</evidence>
<keyword evidence="9 13" id="KW-0326">Glycosidase</keyword>
<dbReference type="InterPro" id="IPR044901">
    <property type="entry name" value="Trehalose_TreZ_E-set_sf"/>
</dbReference>
<evidence type="ECO:0000256" key="9">
    <source>
        <dbReference type="ARBA" id="ARBA00023295"/>
    </source>
</evidence>
<keyword evidence="16" id="KW-0808">Transferase</keyword>
<accession>A0ABN7YYZ4</accession>
<organism evidence="16 17">
    <name type="scientific">Cupriavidus respiraculi</name>
    <dbReference type="NCBI Taxonomy" id="195930"/>
    <lineage>
        <taxon>Bacteria</taxon>
        <taxon>Pseudomonadati</taxon>
        <taxon>Pseudomonadota</taxon>
        <taxon>Betaproteobacteria</taxon>
        <taxon>Burkholderiales</taxon>
        <taxon>Burkholderiaceae</taxon>
        <taxon>Cupriavidus</taxon>
    </lineage>
</organism>
<keyword evidence="8" id="KW-0119">Carbohydrate metabolism</keyword>
<evidence type="ECO:0000256" key="8">
    <source>
        <dbReference type="ARBA" id="ARBA00023277"/>
    </source>
</evidence>
<keyword evidence="17" id="KW-1185">Reference proteome</keyword>
<dbReference type="SMART" id="SM00642">
    <property type="entry name" value="Aamy"/>
    <property type="match status" value="1"/>
</dbReference>
<evidence type="ECO:0000256" key="2">
    <source>
        <dbReference type="ARBA" id="ARBA00005199"/>
    </source>
</evidence>
<feature type="compositionally biased region" description="Polar residues" evidence="14">
    <location>
        <begin position="1"/>
        <end position="10"/>
    </location>
</feature>
<comment type="catalytic activity">
    <reaction evidence="12 13">
        <text>hydrolysis of (1-&gt;4)-alpha-D-glucosidic linkage in 4-alpha-D-[(1-&gt;4)-alpha-D-glucanosyl]n trehalose to yield trehalose and (1-&gt;4)-alpha-D-glucan.</text>
        <dbReference type="EC" id="3.2.1.141"/>
    </reaction>
</comment>
<dbReference type="Proteomes" id="UP000721236">
    <property type="component" value="Unassembled WGS sequence"/>
</dbReference>
<comment type="similarity">
    <text evidence="3 13">Belongs to the glycosyl hydrolase 13 family.</text>
</comment>
<evidence type="ECO:0000256" key="13">
    <source>
        <dbReference type="PIRNR" id="PIRNR006337"/>
    </source>
</evidence>
<evidence type="ECO:0000256" key="1">
    <source>
        <dbReference type="ARBA" id="ARBA00004496"/>
    </source>
</evidence>
<evidence type="ECO:0000256" key="5">
    <source>
        <dbReference type="ARBA" id="ARBA00015938"/>
    </source>
</evidence>
<evidence type="ECO:0000256" key="7">
    <source>
        <dbReference type="ARBA" id="ARBA00022801"/>
    </source>
</evidence>
<dbReference type="InterPro" id="IPR014756">
    <property type="entry name" value="Ig_E-set"/>
</dbReference>
<comment type="pathway">
    <text evidence="2 13">Glycan biosynthesis; trehalose biosynthesis.</text>
</comment>
<dbReference type="InterPro" id="IPR012768">
    <property type="entry name" value="Trehalose_TreZ"/>
</dbReference>
<dbReference type="RefSeq" id="WP_224043214.1">
    <property type="nucleotide sequence ID" value="NZ_CAJZAH010000004.1"/>
</dbReference>
<dbReference type="InterPro" id="IPR006047">
    <property type="entry name" value="GH13_cat_dom"/>
</dbReference>
<dbReference type="CDD" id="cd02853">
    <property type="entry name" value="E_set_MTHase_like_N"/>
    <property type="match status" value="1"/>
</dbReference>
<evidence type="ECO:0000256" key="11">
    <source>
        <dbReference type="ARBA" id="ARBA00033284"/>
    </source>
</evidence>
<evidence type="ECO:0000256" key="12">
    <source>
        <dbReference type="ARBA" id="ARBA00034013"/>
    </source>
</evidence>
<dbReference type="InterPro" id="IPR022567">
    <property type="entry name" value="DUF3459"/>
</dbReference>
<dbReference type="PIRSF" id="PIRSF006337">
    <property type="entry name" value="Trehalose_TreZ"/>
    <property type="match status" value="1"/>
</dbReference>
<dbReference type="GO" id="GO:0003844">
    <property type="term" value="F:1,4-alpha-glucan branching enzyme activity"/>
    <property type="evidence" value="ECO:0007669"/>
    <property type="project" value="UniProtKB-EC"/>
</dbReference>
<dbReference type="InterPro" id="IPR017853">
    <property type="entry name" value="GH"/>
</dbReference>
<gene>
    <name evidence="16" type="primary">glgB_2</name>
    <name evidence="16" type="ORF">LMG21510_03645</name>
</gene>
<keyword evidence="16" id="KW-0328">Glycosyltransferase</keyword>
<dbReference type="EMBL" id="CAJZAH010000004">
    <property type="protein sequence ID" value="CAG9178944.1"/>
    <property type="molecule type" value="Genomic_DNA"/>
</dbReference>
<sequence>MTLPQTTTASPDAPPGRGAWATLGAQALPEGGADAQTERYRFGPARLPDGRTRFRLWAPDAANQGEAPRLEIQDLGPVPMVEVEPGWFEAVAACCNGCRYWFRLGDGTTVPDPASRAQADDVHGASMVIDASGYEWCHPYWKGRPWHEAIVYEMHVGLFGGYAGAMRELPRLAALGFTAVELMPLAEFPGGRNWGYDGVLPFAPESSYGTPDQLRALVDNAHGLGMMVLLDVVYNHFGPEGNYLPTYASAFFRDDVPTPWGPAIDFRRPEVRTFFAENAEYWLDAFRFDGLRLDAVHAIVDEGWLPELAQRLRTRFAERQVHLVLENDHNDAQLLAGGYDAQWNDDAHHALHVALTGEDAGYYADYANPLPSGDSAAPAEGASDGRALVGGAGGRPAMRHLARILAEGFAYQGEVSAFRTAAEESGGQPVRRGQPSASLPPTAFMLFLQNHDQTGNRAFGERLTQLARPQAIRAAVTMQLLCPHIPMVFMGEESGADTPFLYFTSHPPELAQAVREGRRREFGAMPAFQDADQAARIPDPNDPATFDASRPTIDPDNAWARLYRTMITVRRRELLPRLPGTRAIGVELLGDAALKATWQLGDGTLLTLWVNLGDTPVRRSSPVEGDLLAESEDGAAQELAAGTLLPAVTVACLHESTGGRKV</sequence>
<feature type="region of interest" description="Disordered" evidence="14">
    <location>
        <begin position="1"/>
        <end position="20"/>
    </location>
</feature>
<comment type="subcellular location">
    <subcellularLocation>
        <location evidence="1">Cytoplasm</location>
    </subcellularLocation>
</comment>
<evidence type="ECO:0000313" key="17">
    <source>
        <dbReference type="Proteomes" id="UP000721236"/>
    </source>
</evidence>
<dbReference type="CDD" id="cd11325">
    <property type="entry name" value="AmyAc_GTHase"/>
    <property type="match status" value="1"/>
</dbReference>
<dbReference type="InterPro" id="IPR013783">
    <property type="entry name" value="Ig-like_fold"/>
</dbReference>
<dbReference type="PANTHER" id="PTHR43651:SF11">
    <property type="entry name" value="MALTO-OLIGOSYLTREHALOSE TREHALOHYDROLASE"/>
    <property type="match status" value="1"/>
</dbReference>